<sequence length="104" mass="11787">MKNLKAPPTTSHNKQQIFIPQNLQTCSHVFLRDDRISPSLKQLYTGPHKVVERKERNFKIDVNGKNVVVTIDRLKPGFILNDDISDPPSKLYSSQTSLTAPTTK</sequence>
<dbReference type="PANTHER" id="PTHR38681">
    <property type="entry name" value="RETROVIRUS-RELATED POL POLYPROTEIN FROM TRANSPOSON 412-LIKE PROTEIN-RELATED"/>
    <property type="match status" value="1"/>
</dbReference>
<dbReference type="PANTHER" id="PTHR38681:SF1">
    <property type="entry name" value="RETROVIRUS-RELATED POL POLYPROTEIN FROM TRANSPOSON 412-LIKE PROTEIN"/>
    <property type="match status" value="1"/>
</dbReference>
<feature type="compositionally biased region" description="Polar residues" evidence="1">
    <location>
        <begin position="91"/>
        <end position="104"/>
    </location>
</feature>
<keyword evidence="3" id="KW-1185">Reference proteome</keyword>
<dbReference type="EMBL" id="NCKU01022430">
    <property type="protein sequence ID" value="RWR98383.1"/>
    <property type="molecule type" value="Genomic_DNA"/>
</dbReference>
<gene>
    <name evidence="2" type="ORF">B4U79_03154</name>
</gene>
<dbReference type="STRING" id="1965070.A0A443Q5T0"/>
<dbReference type="OrthoDB" id="6495421at2759"/>
<evidence type="ECO:0000313" key="2">
    <source>
        <dbReference type="EMBL" id="RWR98383.1"/>
    </source>
</evidence>
<protein>
    <submittedName>
        <fullName evidence="2">Uncharacterized protein</fullName>
    </submittedName>
</protein>
<evidence type="ECO:0000313" key="3">
    <source>
        <dbReference type="Proteomes" id="UP000285301"/>
    </source>
</evidence>
<reference evidence="2 3" key="1">
    <citation type="journal article" date="2018" name="Gigascience">
        <title>Genomes of trombidid mites reveal novel predicted allergens and laterally-transferred genes associated with secondary metabolism.</title>
        <authorList>
            <person name="Dong X."/>
            <person name="Chaisiri K."/>
            <person name="Xia D."/>
            <person name="Armstrong S.D."/>
            <person name="Fang Y."/>
            <person name="Donnelly M.J."/>
            <person name="Kadowaki T."/>
            <person name="McGarry J.W."/>
            <person name="Darby A.C."/>
            <person name="Makepeace B.L."/>
        </authorList>
    </citation>
    <scope>NUCLEOTIDE SEQUENCE [LARGE SCALE GENOMIC DNA]</scope>
    <source>
        <strain evidence="2">UoL-WK</strain>
    </source>
</reference>
<dbReference type="AlphaFoldDB" id="A0A443Q5T0"/>
<feature type="region of interest" description="Disordered" evidence="1">
    <location>
        <begin position="84"/>
        <end position="104"/>
    </location>
</feature>
<name>A0A443Q5T0_9ACAR</name>
<organism evidence="2 3">
    <name type="scientific">Dinothrombium tinctorium</name>
    <dbReference type="NCBI Taxonomy" id="1965070"/>
    <lineage>
        <taxon>Eukaryota</taxon>
        <taxon>Metazoa</taxon>
        <taxon>Ecdysozoa</taxon>
        <taxon>Arthropoda</taxon>
        <taxon>Chelicerata</taxon>
        <taxon>Arachnida</taxon>
        <taxon>Acari</taxon>
        <taxon>Acariformes</taxon>
        <taxon>Trombidiformes</taxon>
        <taxon>Prostigmata</taxon>
        <taxon>Anystina</taxon>
        <taxon>Parasitengona</taxon>
        <taxon>Trombidioidea</taxon>
        <taxon>Trombidiidae</taxon>
        <taxon>Dinothrombium</taxon>
    </lineage>
</organism>
<accession>A0A443Q5T0</accession>
<comment type="caution">
    <text evidence="2">The sequence shown here is derived from an EMBL/GenBank/DDBJ whole genome shotgun (WGS) entry which is preliminary data.</text>
</comment>
<feature type="non-terminal residue" evidence="2">
    <location>
        <position position="104"/>
    </location>
</feature>
<evidence type="ECO:0000256" key="1">
    <source>
        <dbReference type="SAM" id="MobiDB-lite"/>
    </source>
</evidence>
<dbReference type="Proteomes" id="UP000285301">
    <property type="component" value="Unassembled WGS sequence"/>
</dbReference>
<proteinExistence type="predicted"/>